<dbReference type="GO" id="GO:0006508">
    <property type="term" value="P:proteolysis"/>
    <property type="evidence" value="ECO:0007669"/>
    <property type="project" value="UniProtKB-KW"/>
</dbReference>
<evidence type="ECO:0000256" key="4">
    <source>
        <dbReference type="ARBA" id="ARBA00020244"/>
    </source>
</evidence>
<dbReference type="InterPro" id="IPR022398">
    <property type="entry name" value="Peptidase_S8_His-AS"/>
</dbReference>
<evidence type="ECO:0000256" key="9">
    <source>
        <dbReference type="ARBA" id="ARBA00075739"/>
    </source>
</evidence>
<dbReference type="InterPro" id="IPR015500">
    <property type="entry name" value="Peptidase_S8_subtilisin-rel"/>
</dbReference>
<evidence type="ECO:0000256" key="1">
    <source>
        <dbReference type="ARBA" id="ARBA00001910"/>
    </source>
</evidence>
<evidence type="ECO:0000256" key="6">
    <source>
        <dbReference type="ARBA" id="ARBA00022670"/>
    </source>
</evidence>
<dbReference type="InterPro" id="IPR050131">
    <property type="entry name" value="Peptidase_S8_subtilisin-like"/>
</dbReference>
<dbReference type="GO" id="GO:0004177">
    <property type="term" value="F:aminopeptidase activity"/>
    <property type="evidence" value="ECO:0007669"/>
    <property type="project" value="UniProtKB-KW"/>
</dbReference>
<dbReference type="EC" id="3.4.14.10" evidence="3"/>
<dbReference type="InterPro" id="IPR036852">
    <property type="entry name" value="Peptidase_S8/S53_dom_sf"/>
</dbReference>
<comment type="caution">
    <text evidence="13">The sequence shown here is derived from an EMBL/GenBank/DDBJ whole genome shotgun (WGS) entry which is preliminary data.</text>
</comment>
<dbReference type="SUPFAM" id="SSF52743">
    <property type="entry name" value="Subtilisin-like"/>
    <property type="match status" value="1"/>
</dbReference>
<dbReference type="GO" id="GO:0008240">
    <property type="term" value="F:tripeptidyl-peptidase activity"/>
    <property type="evidence" value="ECO:0007669"/>
    <property type="project" value="UniProtKB-EC"/>
</dbReference>
<dbReference type="InterPro" id="IPR034051">
    <property type="entry name" value="TPP_II_domain"/>
</dbReference>
<dbReference type="PROSITE" id="PS00138">
    <property type="entry name" value="SUBTILASE_SER"/>
    <property type="match status" value="1"/>
</dbReference>
<dbReference type="PANTHER" id="PTHR43806">
    <property type="entry name" value="PEPTIDASE S8"/>
    <property type="match status" value="1"/>
</dbReference>
<keyword evidence="5" id="KW-0031">Aminopeptidase</keyword>
<dbReference type="InterPro" id="IPR023828">
    <property type="entry name" value="Peptidase_S8_Ser-AS"/>
</dbReference>
<keyword evidence="14" id="KW-1185">Reference proteome</keyword>
<keyword evidence="7 10" id="KW-0378">Hydrolase</keyword>
<comment type="similarity">
    <text evidence="2 10">Belongs to the peptidase S8 family.</text>
</comment>
<comment type="catalytic activity">
    <reaction evidence="1">
        <text>Release of an N-terminal tripeptide from a polypeptide.</text>
        <dbReference type="EC" id="3.4.14.10"/>
    </reaction>
</comment>
<name>A0A7J0EEZ8_9ERIC</name>
<feature type="active site" description="Charge relay system" evidence="10">
    <location>
        <position position="288"/>
    </location>
</feature>
<organism evidence="13 14">
    <name type="scientific">Actinidia rufa</name>
    <dbReference type="NCBI Taxonomy" id="165716"/>
    <lineage>
        <taxon>Eukaryota</taxon>
        <taxon>Viridiplantae</taxon>
        <taxon>Streptophyta</taxon>
        <taxon>Embryophyta</taxon>
        <taxon>Tracheophyta</taxon>
        <taxon>Spermatophyta</taxon>
        <taxon>Magnoliopsida</taxon>
        <taxon>eudicotyledons</taxon>
        <taxon>Gunneridae</taxon>
        <taxon>Pentapetalae</taxon>
        <taxon>asterids</taxon>
        <taxon>Ericales</taxon>
        <taxon>Actinidiaceae</taxon>
        <taxon>Actinidia</taxon>
    </lineage>
</organism>
<dbReference type="GO" id="GO:0004252">
    <property type="term" value="F:serine-type endopeptidase activity"/>
    <property type="evidence" value="ECO:0007669"/>
    <property type="project" value="UniProtKB-UniRule"/>
</dbReference>
<evidence type="ECO:0000256" key="11">
    <source>
        <dbReference type="SAM" id="Coils"/>
    </source>
</evidence>
<dbReference type="Proteomes" id="UP000585474">
    <property type="component" value="Unassembled WGS sequence"/>
</dbReference>
<keyword evidence="6 10" id="KW-0645">Protease</keyword>
<dbReference type="PROSITE" id="PS00137">
    <property type="entry name" value="SUBTILASE_HIS"/>
    <property type="match status" value="1"/>
</dbReference>
<sequence length="544" mass="58028">MVTRLSSSVNSTVDNGGLGKFKPNESTFLASLMPKKEIGADRFLEAHPQYDGRGVVIAIFDSGVDPAAAGLQVTTDGKPKVLDVIDCTGSGDIDTSNVVKADADGCINGASGAPLVVNSSWKNPSGEWHVGYKLVYEFFTDTLTSRLKKERKKKWDEKHQEAIAEAIKHLDEFDKKHVKVEEASLKRAREDLQNRVDFLRKQADSYDDKGPIIDAVVWHDGELWRVALDTQSLEDDPERGKLADFVPLTNYRIERKFGVFSSLDACSFVANVYDEGNVLSIVTDCSPHGTHVAGIATAYHPKEPLLNGVAPGAQLISCKIGDSRLGSMETGTGLIRALIAAVEHKCDLINMSYGEPTLLPDYGRFVDLVDEEVVNKHRLIFVSSAGNSGPALSTVGAPGGTSSSIIGVGAYVSPAMAAGAHCVVEPPPAGLEYTWSSRGPTVDGDLGVCISAPGGAVAPVPTWTLQRRMLMNGTSMASPSACGGVALLISAMKAEGIPVSPYTVREALENTCIPVGDLPEDKLTTGQGLMQVDKLDLLVLAFAF</sequence>
<evidence type="ECO:0000256" key="3">
    <source>
        <dbReference type="ARBA" id="ARBA00012462"/>
    </source>
</evidence>
<feature type="active site" description="Charge relay system" evidence="10">
    <location>
        <position position="61"/>
    </location>
</feature>
<accession>A0A7J0EEZ8</accession>
<dbReference type="GO" id="GO:0005829">
    <property type="term" value="C:cytosol"/>
    <property type="evidence" value="ECO:0007669"/>
    <property type="project" value="TreeGrafter"/>
</dbReference>
<dbReference type="PROSITE" id="PS51892">
    <property type="entry name" value="SUBTILASE"/>
    <property type="match status" value="1"/>
</dbReference>
<reference evidence="13 14" key="1">
    <citation type="submission" date="2019-07" db="EMBL/GenBank/DDBJ databases">
        <title>De Novo Assembly of kiwifruit Actinidia rufa.</title>
        <authorList>
            <person name="Sugita-Konishi S."/>
            <person name="Sato K."/>
            <person name="Mori E."/>
            <person name="Abe Y."/>
            <person name="Kisaki G."/>
            <person name="Hamano K."/>
            <person name="Suezawa K."/>
            <person name="Otani M."/>
            <person name="Fukuda T."/>
            <person name="Manabe T."/>
            <person name="Gomi K."/>
            <person name="Tabuchi M."/>
            <person name="Akimitsu K."/>
            <person name="Kataoka I."/>
        </authorList>
    </citation>
    <scope>NUCLEOTIDE SEQUENCE [LARGE SCALE GENOMIC DNA]</scope>
    <source>
        <strain evidence="14">cv. Fuchu</strain>
    </source>
</reference>
<keyword evidence="11" id="KW-0175">Coiled coil</keyword>
<feature type="active site" description="Charge relay system" evidence="10">
    <location>
        <position position="475"/>
    </location>
</feature>
<evidence type="ECO:0000259" key="12">
    <source>
        <dbReference type="Pfam" id="PF00082"/>
    </source>
</evidence>
<feature type="coiled-coil region" evidence="11">
    <location>
        <begin position="175"/>
        <end position="209"/>
    </location>
</feature>
<dbReference type="CDD" id="cd04857">
    <property type="entry name" value="Peptidases_S8_Tripeptidyl_Aminopeptidase_II"/>
    <property type="match status" value="1"/>
</dbReference>
<dbReference type="Pfam" id="PF00082">
    <property type="entry name" value="Peptidase_S8"/>
    <property type="match status" value="1"/>
</dbReference>
<dbReference type="PRINTS" id="PR00723">
    <property type="entry name" value="SUBTILISIN"/>
</dbReference>
<dbReference type="FunFam" id="3.40.50.200:FF:000009">
    <property type="entry name" value="tripeptidyl-peptidase 2 isoform X1"/>
    <property type="match status" value="1"/>
</dbReference>
<evidence type="ECO:0000313" key="13">
    <source>
        <dbReference type="EMBL" id="GFY84207.1"/>
    </source>
</evidence>
<gene>
    <name evidence="13" type="ORF">Acr_03g0009810</name>
</gene>
<keyword evidence="8 10" id="KW-0720">Serine protease</keyword>
<dbReference type="Gene3D" id="3.40.50.200">
    <property type="entry name" value="Peptidase S8/S53 domain"/>
    <property type="match status" value="2"/>
</dbReference>
<dbReference type="FunFam" id="3.40.50.200:FF:000013">
    <property type="entry name" value="Tripeptidyl-peptidase 2 homolog"/>
    <property type="match status" value="1"/>
</dbReference>
<dbReference type="AlphaFoldDB" id="A0A7J0EEZ8"/>
<proteinExistence type="inferred from homology"/>
<dbReference type="Gene3D" id="6.10.250.3080">
    <property type="match status" value="1"/>
</dbReference>
<dbReference type="InterPro" id="IPR000209">
    <property type="entry name" value="Peptidase_S8/S53_dom"/>
</dbReference>
<dbReference type="OrthoDB" id="1704526at2759"/>
<evidence type="ECO:0000256" key="10">
    <source>
        <dbReference type="PROSITE-ProRule" id="PRU01240"/>
    </source>
</evidence>
<evidence type="ECO:0000256" key="8">
    <source>
        <dbReference type="ARBA" id="ARBA00022825"/>
    </source>
</evidence>
<evidence type="ECO:0000313" key="14">
    <source>
        <dbReference type="Proteomes" id="UP000585474"/>
    </source>
</evidence>
<evidence type="ECO:0000256" key="7">
    <source>
        <dbReference type="ARBA" id="ARBA00022801"/>
    </source>
</evidence>
<feature type="domain" description="Peptidase S8/S53" evidence="12">
    <location>
        <begin position="52"/>
        <end position="516"/>
    </location>
</feature>
<dbReference type="PANTHER" id="PTHR43806:SF14">
    <property type="entry name" value="TRIPEPTIDYL-PEPTIDASE 2"/>
    <property type="match status" value="1"/>
</dbReference>
<evidence type="ECO:0000256" key="5">
    <source>
        <dbReference type="ARBA" id="ARBA00022438"/>
    </source>
</evidence>
<protein>
    <recommendedName>
        <fullName evidence="4">Tripeptidyl-peptidase 2</fullName>
        <ecNumber evidence="3">3.4.14.10</ecNumber>
    </recommendedName>
    <alternativeName>
        <fullName evidence="9">Tripeptidyl-peptidase II</fullName>
    </alternativeName>
</protein>
<evidence type="ECO:0000256" key="2">
    <source>
        <dbReference type="ARBA" id="ARBA00011073"/>
    </source>
</evidence>
<dbReference type="EMBL" id="BJWL01000003">
    <property type="protein sequence ID" value="GFY84207.1"/>
    <property type="molecule type" value="Genomic_DNA"/>
</dbReference>